<dbReference type="Proteomes" id="UP000218542">
    <property type="component" value="Unassembled WGS sequence"/>
</dbReference>
<dbReference type="EMBL" id="BAOS01000005">
    <property type="protein sequence ID" value="GAX60176.1"/>
    <property type="molecule type" value="Genomic_DNA"/>
</dbReference>
<protein>
    <submittedName>
        <fullName evidence="1">Uncharacterized protein</fullName>
    </submittedName>
</protein>
<gene>
    <name evidence="1" type="ORF">SCALIN_C05_0262</name>
</gene>
<sequence>MKKIFASSAFRASLCGGSKGKNFFHNFSLFQTLGIFEFYDKKMVVFSGYLFYHVPSYKILT</sequence>
<name>A0A286TWC4_9BACT</name>
<organism evidence="1 2">
    <name type="scientific">Candidatus Scalindua japonica</name>
    <dbReference type="NCBI Taxonomy" id="1284222"/>
    <lineage>
        <taxon>Bacteria</taxon>
        <taxon>Pseudomonadati</taxon>
        <taxon>Planctomycetota</taxon>
        <taxon>Candidatus Brocadiia</taxon>
        <taxon>Candidatus Brocadiales</taxon>
        <taxon>Candidatus Scalinduaceae</taxon>
        <taxon>Candidatus Scalindua</taxon>
    </lineage>
</organism>
<reference evidence="2" key="1">
    <citation type="journal article" date="2017" name="Environ. Microbiol. Rep.">
        <title>Genetic Diversity of Marine Anaerobic Ammonium-Oxidizing Bacteria as Revealed by Genomic and Proteomic Analyses of 'Candidatus Scalindua japonica'.</title>
        <authorList>
            <person name="Oshiki M."/>
            <person name="Mizuto K."/>
            <person name="Kimura Z."/>
            <person name="Kindaichi T."/>
            <person name="Satoh H."/>
            <person name="Okabe S."/>
        </authorList>
    </citation>
    <scope>NUCLEOTIDE SEQUENCE [LARGE SCALE GENOMIC DNA]</scope>
    <source>
        <strain evidence="2">husup-a2</strain>
    </source>
</reference>
<accession>A0A286TWC4</accession>
<dbReference type="AlphaFoldDB" id="A0A286TWC4"/>
<proteinExistence type="predicted"/>
<evidence type="ECO:0000313" key="2">
    <source>
        <dbReference type="Proteomes" id="UP000218542"/>
    </source>
</evidence>
<evidence type="ECO:0000313" key="1">
    <source>
        <dbReference type="EMBL" id="GAX60176.1"/>
    </source>
</evidence>
<keyword evidence="2" id="KW-1185">Reference proteome</keyword>
<comment type="caution">
    <text evidence="1">The sequence shown here is derived from an EMBL/GenBank/DDBJ whole genome shotgun (WGS) entry which is preliminary data.</text>
</comment>